<sequence length="139" mass="14322">MDIKRKVAVGAAAVAGLCLVGAGTAAADPVPAPMPPPLPAPMPVPLPAGTYVGTTNVLGGDLIWKGKTFGPGWVMDNFGVFFPYIFGMTTPEASGSLVTDYSPSGLPFLTDRITPRPDGTYEGTVYINGNPVAGYALHK</sequence>
<proteinExistence type="predicted"/>
<accession>A0A1B1K0F8</accession>
<dbReference type="EMBL" id="CP009111">
    <property type="protein sequence ID" value="ANS26091.1"/>
    <property type="molecule type" value="Genomic_DNA"/>
</dbReference>
<protein>
    <submittedName>
        <fullName evidence="2">Uncharacterized protein</fullName>
    </submittedName>
</protein>
<dbReference type="Proteomes" id="UP000186108">
    <property type="component" value="Chromosome"/>
</dbReference>
<dbReference type="PATRIC" id="fig|37919.13.peg.1393"/>
<dbReference type="AlphaFoldDB" id="A0A1B1K0F8"/>
<reference evidence="2 3" key="1">
    <citation type="submission" date="2014-07" db="EMBL/GenBank/DDBJ databases">
        <authorList>
            <person name="Zhang J.E."/>
            <person name="Yang H."/>
            <person name="Guo J."/>
            <person name="Deng Z."/>
            <person name="Luo H."/>
            <person name="Luo M."/>
            <person name="Zhao B."/>
        </authorList>
    </citation>
    <scope>NUCLEOTIDE SEQUENCE [LARGE SCALE GENOMIC DNA]</scope>
    <source>
        <strain evidence="2 3">1CP</strain>
    </source>
</reference>
<dbReference type="RefSeq" id="WP_005255936.1">
    <property type="nucleotide sequence ID" value="NZ_CP009111.1"/>
</dbReference>
<feature type="signal peptide" evidence="1">
    <location>
        <begin position="1"/>
        <end position="27"/>
    </location>
</feature>
<name>A0A1B1K0F8_RHOOP</name>
<evidence type="ECO:0000313" key="2">
    <source>
        <dbReference type="EMBL" id="ANS26091.1"/>
    </source>
</evidence>
<organism evidence="2 3">
    <name type="scientific">Rhodococcus opacus</name>
    <name type="common">Nocardia opaca</name>
    <dbReference type="NCBI Taxonomy" id="37919"/>
    <lineage>
        <taxon>Bacteria</taxon>
        <taxon>Bacillati</taxon>
        <taxon>Actinomycetota</taxon>
        <taxon>Actinomycetes</taxon>
        <taxon>Mycobacteriales</taxon>
        <taxon>Nocardiaceae</taxon>
        <taxon>Rhodococcus</taxon>
    </lineage>
</organism>
<gene>
    <name evidence="2" type="ORF">R1CP_06840</name>
</gene>
<evidence type="ECO:0000256" key="1">
    <source>
        <dbReference type="SAM" id="SignalP"/>
    </source>
</evidence>
<keyword evidence="1" id="KW-0732">Signal</keyword>
<feature type="chain" id="PRO_5008525150" evidence="1">
    <location>
        <begin position="28"/>
        <end position="139"/>
    </location>
</feature>
<evidence type="ECO:0000313" key="3">
    <source>
        <dbReference type="Proteomes" id="UP000186108"/>
    </source>
</evidence>